<feature type="region of interest" description="Disordered" evidence="1">
    <location>
        <begin position="1"/>
        <end position="38"/>
    </location>
</feature>
<dbReference type="EMBL" id="FMCT01000004">
    <property type="protein sequence ID" value="SCF02592.1"/>
    <property type="molecule type" value="Genomic_DNA"/>
</dbReference>
<keyword evidence="3" id="KW-1185">Reference proteome</keyword>
<keyword evidence="2" id="KW-0238">DNA-binding</keyword>
<dbReference type="Pfam" id="PF06224">
    <property type="entry name" value="AlkZ-like"/>
    <property type="match status" value="1"/>
</dbReference>
<evidence type="ECO:0000313" key="2">
    <source>
        <dbReference type="EMBL" id="SCF02592.1"/>
    </source>
</evidence>
<name>A0A1C4X287_9ACTN</name>
<evidence type="ECO:0000256" key="1">
    <source>
        <dbReference type="SAM" id="MobiDB-lite"/>
    </source>
</evidence>
<accession>A0A1C4X287</accession>
<sequence length="409" mass="43122">MATSGVRKQAGGVRQEAAGAGKPAGGGRRQAAGAKAPAGAAELTGAEALALRMTALLLRPHPTARPKDVAAIVEWFGAMQAQDAASGLWSLGLRLPGWTQADVQEALERREALRTWPMRGTVHLVPSRDARWMLDVTGVRTLAAAGPRRAFLGLSLEEADRAADVLGEALAGGGRMTRSQCQATLNAAGIDTTGQRGYHLLWYAAQKGVTCIAPHVGTEQTFALLDEWVPDPHRPDRDEALGILALRYFRSHGPTTRQDFAGWTGLTATDAKRGIAVAGDALTTVTVDGVEAVADAALLDAPRTPVDDVHALPGFDEYLLGFKDRSLMVAPEHKQAIIPGGNGVFQSTVVRGGRVVGTWKRTLGKTKVKVAVRPLVDLDAVTRERVDAALAAHAAFVGLPPAVEWPGPA</sequence>
<dbReference type="AlphaFoldDB" id="A0A1C4X287"/>
<dbReference type="InterPro" id="IPR009351">
    <property type="entry name" value="AlkZ-like"/>
</dbReference>
<gene>
    <name evidence="2" type="ORF">GA0070563_104182</name>
</gene>
<reference evidence="3" key="1">
    <citation type="submission" date="2016-06" db="EMBL/GenBank/DDBJ databases">
        <authorList>
            <person name="Varghese N."/>
            <person name="Submissions Spin"/>
        </authorList>
    </citation>
    <scope>NUCLEOTIDE SEQUENCE [LARGE SCALE GENOMIC DNA]</scope>
    <source>
        <strain evidence="3">DSM 43168</strain>
    </source>
</reference>
<protein>
    <submittedName>
        <fullName evidence="2">Uncharacterized conserved protein YcaQ, contains winged helix DNA-binding domain</fullName>
    </submittedName>
</protein>
<proteinExistence type="predicted"/>
<dbReference type="STRING" id="47853.TK50_25315"/>
<dbReference type="GO" id="GO:0003677">
    <property type="term" value="F:DNA binding"/>
    <property type="evidence" value="ECO:0007669"/>
    <property type="project" value="UniProtKB-KW"/>
</dbReference>
<dbReference type="PANTHER" id="PTHR38479:SF2">
    <property type="entry name" value="WINGED HELIX DNA-BINDING DOMAIN-CONTAINING PROTEIN"/>
    <property type="match status" value="1"/>
</dbReference>
<dbReference type="PANTHER" id="PTHR38479">
    <property type="entry name" value="LMO0824 PROTEIN"/>
    <property type="match status" value="1"/>
</dbReference>
<organism evidence="2 3">
    <name type="scientific">Micromonospora carbonacea</name>
    <dbReference type="NCBI Taxonomy" id="47853"/>
    <lineage>
        <taxon>Bacteria</taxon>
        <taxon>Bacillati</taxon>
        <taxon>Actinomycetota</taxon>
        <taxon>Actinomycetes</taxon>
        <taxon>Micromonosporales</taxon>
        <taxon>Micromonosporaceae</taxon>
        <taxon>Micromonospora</taxon>
    </lineage>
</organism>
<evidence type="ECO:0000313" key="3">
    <source>
        <dbReference type="Proteomes" id="UP000183585"/>
    </source>
</evidence>
<feature type="compositionally biased region" description="Low complexity" evidence="1">
    <location>
        <begin position="29"/>
        <end position="38"/>
    </location>
</feature>
<dbReference type="Proteomes" id="UP000183585">
    <property type="component" value="Unassembled WGS sequence"/>
</dbReference>